<dbReference type="AlphaFoldDB" id="D2V5E4"/>
<dbReference type="VEuPathDB" id="AmoebaDB:NAEGRDRAFT_46664"/>
<dbReference type="Proteomes" id="UP000006671">
    <property type="component" value="Unassembled WGS sequence"/>
</dbReference>
<dbReference type="InParanoid" id="D2V5E4"/>
<protein>
    <submittedName>
        <fullName evidence="2">Predicted protein</fullName>
    </submittedName>
</protein>
<feature type="compositionally biased region" description="Polar residues" evidence="1">
    <location>
        <begin position="66"/>
        <end position="78"/>
    </location>
</feature>
<accession>D2V5E4</accession>
<name>D2V5E4_NAEGR</name>
<gene>
    <name evidence="2" type="ORF">NAEGRDRAFT_46664</name>
</gene>
<feature type="region of interest" description="Disordered" evidence="1">
    <location>
        <begin position="42"/>
        <end position="86"/>
    </location>
</feature>
<dbReference type="OrthoDB" id="10413699at2759"/>
<dbReference type="KEGG" id="ngr:NAEGRDRAFT_46664"/>
<dbReference type="RefSeq" id="XP_002680842.1">
    <property type="nucleotide sequence ID" value="XM_002680796.1"/>
</dbReference>
<feature type="compositionally biased region" description="Acidic residues" evidence="1">
    <location>
        <begin position="346"/>
        <end position="391"/>
    </location>
</feature>
<evidence type="ECO:0000256" key="1">
    <source>
        <dbReference type="SAM" id="MobiDB-lite"/>
    </source>
</evidence>
<organism evidence="3">
    <name type="scientific">Naegleria gruberi</name>
    <name type="common">Amoeba</name>
    <dbReference type="NCBI Taxonomy" id="5762"/>
    <lineage>
        <taxon>Eukaryota</taxon>
        <taxon>Discoba</taxon>
        <taxon>Heterolobosea</taxon>
        <taxon>Tetramitia</taxon>
        <taxon>Eutetramitia</taxon>
        <taxon>Vahlkampfiidae</taxon>
        <taxon>Naegleria</taxon>
    </lineage>
</organism>
<feature type="region of interest" description="Disordered" evidence="1">
    <location>
        <begin position="345"/>
        <end position="391"/>
    </location>
</feature>
<dbReference type="GeneID" id="8861499"/>
<evidence type="ECO:0000313" key="3">
    <source>
        <dbReference type="Proteomes" id="UP000006671"/>
    </source>
</evidence>
<evidence type="ECO:0000313" key="2">
    <source>
        <dbReference type="EMBL" id="EFC48098.1"/>
    </source>
</evidence>
<dbReference type="EMBL" id="GG738852">
    <property type="protein sequence ID" value="EFC48098.1"/>
    <property type="molecule type" value="Genomic_DNA"/>
</dbReference>
<sequence length="391" mass="46003">MLPQQFKNLSLLGNFENLFDSDLLGETEQRLKEYHEKEKLFNDMLKTKSRDDESTNDDDNEEAANPPQQENENPTDETSSSEDRKLNIGKIEEFARQMRSSLIKERKKTQNHESFRSDLEKLKYSICKKQIPFKIINNHIFPFLTLREIIQMMRVSKAFELASRYYPLEQVKHVNWFQNRFLSTFKGQQVTKDLGMGQSSTFTLSFSIIPKQNIPNLGMSASYSKHDVTTSTPKMIWYLTSRSYLSFMDSIEANHANIKKELKEKIIEICLYVSKLQEYVSEQEKKHSINLILQRNTFETNQFISDKTDDFTLAFCIEGDEANNVAFVTQMKTVLIGIRRPISLYMDDDDDEEEDEEDDDEDYEEDIDEDDEYYEEEDANDENYQAEDDQE</sequence>
<proteinExistence type="predicted"/>
<feature type="compositionally biased region" description="Basic and acidic residues" evidence="1">
    <location>
        <begin position="42"/>
        <end position="53"/>
    </location>
</feature>
<keyword evidence="3" id="KW-1185">Reference proteome</keyword>
<reference evidence="2 3" key="1">
    <citation type="journal article" date="2010" name="Cell">
        <title>The genome of Naegleria gruberi illuminates early eukaryotic versatility.</title>
        <authorList>
            <person name="Fritz-Laylin L.K."/>
            <person name="Prochnik S.E."/>
            <person name="Ginger M.L."/>
            <person name="Dacks J.B."/>
            <person name="Carpenter M.L."/>
            <person name="Field M.C."/>
            <person name="Kuo A."/>
            <person name="Paredez A."/>
            <person name="Chapman J."/>
            <person name="Pham J."/>
            <person name="Shu S."/>
            <person name="Neupane R."/>
            <person name="Cipriano M."/>
            <person name="Mancuso J."/>
            <person name="Tu H."/>
            <person name="Salamov A."/>
            <person name="Lindquist E."/>
            <person name="Shapiro H."/>
            <person name="Lucas S."/>
            <person name="Grigoriev I.V."/>
            <person name="Cande W.Z."/>
            <person name="Fulton C."/>
            <person name="Rokhsar D.S."/>
            <person name="Dawson S.C."/>
        </authorList>
    </citation>
    <scope>NUCLEOTIDE SEQUENCE [LARGE SCALE GENOMIC DNA]</scope>
    <source>
        <strain evidence="2 3">NEG-M</strain>
    </source>
</reference>